<dbReference type="EMBL" id="VHSG01000029">
    <property type="protein sequence ID" value="TQV68119.1"/>
    <property type="molecule type" value="Genomic_DNA"/>
</dbReference>
<comment type="caution">
    <text evidence="1">The sequence shown here is derived from an EMBL/GenBank/DDBJ whole genome shotgun (WGS) entry which is preliminary data.</text>
</comment>
<accession>A0A545ST35</accession>
<organism evidence="1 2">
    <name type="scientific">Exilibacterium tricleocarpae</name>
    <dbReference type="NCBI Taxonomy" id="2591008"/>
    <lineage>
        <taxon>Bacteria</taxon>
        <taxon>Pseudomonadati</taxon>
        <taxon>Pseudomonadota</taxon>
        <taxon>Gammaproteobacteria</taxon>
        <taxon>Cellvibrionales</taxon>
        <taxon>Cellvibrionaceae</taxon>
        <taxon>Exilibacterium</taxon>
    </lineage>
</organism>
<evidence type="ECO:0000313" key="2">
    <source>
        <dbReference type="Proteomes" id="UP000319732"/>
    </source>
</evidence>
<keyword evidence="2" id="KW-1185">Reference proteome</keyword>
<sequence>MLFFLAKYVDKRLPVVKTLASDIRLELSGNQFTLKIPASNSENRDSQSAIQRSIDLFNAANWGGSASIELFSRSWKYHQGFNLLDKGYGDLLLSIQVRKCEAGASNMFNYQQLAQEITSQYDKRYACENQKADATAVVSSHIPIDEFYGYPNSLNRFYRRDINSLPWLLHNVVGKETHTVYSLPITDRYFLWVDFHYQPFKFRGAWELCETAGAENDVKAIIETFKFSYAVPPEKGILNLKSISSK</sequence>
<dbReference type="Proteomes" id="UP000319732">
    <property type="component" value="Unassembled WGS sequence"/>
</dbReference>
<proteinExistence type="predicted"/>
<name>A0A545ST35_9GAMM</name>
<reference evidence="1 2" key="1">
    <citation type="submission" date="2019-06" db="EMBL/GenBank/DDBJ databases">
        <title>Whole genome sequence for Cellvibrionaceae sp. R142.</title>
        <authorList>
            <person name="Wang G."/>
        </authorList>
    </citation>
    <scope>NUCLEOTIDE SEQUENCE [LARGE SCALE GENOMIC DNA]</scope>
    <source>
        <strain evidence="1 2">R142</strain>
    </source>
</reference>
<gene>
    <name evidence="1" type="ORF">FKG94_23805</name>
</gene>
<evidence type="ECO:0000313" key="1">
    <source>
        <dbReference type="EMBL" id="TQV68119.1"/>
    </source>
</evidence>
<protein>
    <submittedName>
        <fullName evidence="1">Uncharacterized protein</fullName>
    </submittedName>
</protein>
<dbReference type="RefSeq" id="WP_142929460.1">
    <property type="nucleotide sequence ID" value="NZ_ML660107.1"/>
</dbReference>
<dbReference type="AlphaFoldDB" id="A0A545ST35"/>